<accession>A0A2H9T2E2</accession>
<comment type="caution">
    <text evidence="1">The sequence shown here is derived from an EMBL/GenBank/DDBJ whole genome shotgun (WGS) entry which is preliminary data.</text>
</comment>
<protein>
    <submittedName>
        <fullName evidence="1">Uncharacterized protein</fullName>
    </submittedName>
</protein>
<evidence type="ECO:0000313" key="1">
    <source>
        <dbReference type="EMBL" id="PJE77391.1"/>
    </source>
</evidence>
<dbReference type="AlphaFoldDB" id="A0A2H9T2E2"/>
<name>A0A2H9T2E2_9ZZZZ</name>
<organism evidence="1">
    <name type="scientific">invertebrate metagenome</name>
    <dbReference type="NCBI Taxonomy" id="1711999"/>
    <lineage>
        <taxon>unclassified sequences</taxon>
        <taxon>metagenomes</taxon>
        <taxon>organismal metagenomes</taxon>
    </lineage>
</organism>
<proteinExistence type="predicted"/>
<sequence>MSKANITVTNDRELVMTIGFQFDLAFQFHSEQSESDNVDILILDVQ</sequence>
<reference evidence="1" key="1">
    <citation type="journal article" date="2017" name="Appl. Environ. Microbiol.">
        <title>Molecular characterization of an Endozoicomonas-like organism causing infection in king scallop Pecten maximus L.</title>
        <authorList>
            <person name="Cano I."/>
            <person name="van Aerle R."/>
            <person name="Ross S."/>
            <person name="Verner-Jeffreys D.W."/>
            <person name="Paley R.K."/>
            <person name="Rimmer G."/>
            <person name="Ryder D."/>
            <person name="Hooper P."/>
            <person name="Stone D."/>
            <person name="Feist S.W."/>
        </authorList>
    </citation>
    <scope>NUCLEOTIDE SEQUENCE</scope>
</reference>
<gene>
    <name evidence="1" type="ORF">CI610_03688</name>
</gene>
<dbReference type="EMBL" id="NSIT01000663">
    <property type="protein sequence ID" value="PJE77391.1"/>
    <property type="molecule type" value="Genomic_DNA"/>
</dbReference>